<accession>A0A5J9V2L2</accession>
<keyword evidence="3" id="KW-1185">Reference proteome</keyword>
<dbReference type="EMBL" id="RWGY01000011">
    <property type="protein sequence ID" value="TVU29764.1"/>
    <property type="molecule type" value="Genomic_DNA"/>
</dbReference>
<proteinExistence type="predicted"/>
<evidence type="ECO:0000256" key="1">
    <source>
        <dbReference type="SAM" id="MobiDB-lite"/>
    </source>
</evidence>
<gene>
    <name evidence="2" type="ORF">EJB05_21349</name>
</gene>
<evidence type="ECO:0000313" key="3">
    <source>
        <dbReference type="Proteomes" id="UP000324897"/>
    </source>
</evidence>
<organism evidence="2 3">
    <name type="scientific">Eragrostis curvula</name>
    <name type="common">weeping love grass</name>
    <dbReference type="NCBI Taxonomy" id="38414"/>
    <lineage>
        <taxon>Eukaryota</taxon>
        <taxon>Viridiplantae</taxon>
        <taxon>Streptophyta</taxon>
        <taxon>Embryophyta</taxon>
        <taxon>Tracheophyta</taxon>
        <taxon>Spermatophyta</taxon>
        <taxon>Magnoliopsida</taxon>
        <taxon>Liliopsida</taxon>
        <taxon>Poales</taxon>
        <taxon>Poaceae</taxon>
        <taxon>PACMAD clade</taxon>
        <taxon>Chloridoideae</taxon>
        <taxon>Eragrostideae</taxon>
        <taxon>Eragrostidinae</taxon>
        <taxon>Eragrostis</taxon>
    </lineage>
</organism>
<comment type="caution">
    <text evidence="2">The sequence shown here is derived from an EMBL/GenBank/DDBJ whole genome shotgun (WGS) entry which is preliminary data.</text>
</comment>
<reference evidence="2 3" key="1">
    <citation type="journal article" date="2019" name="Sci. Rep.">
        <title>A high-quality genome of Eragrostis curvula grass provides insights into Poaceae evolution and supports new strategies to enhance forage quality.</title>
        <authorList>
            <person name="Carballo J."/>
            <person name="Santos B.A.C.M."/>
            <person name="Zappacosta D."/>
            <person name="Garbus I."/>
            <person name="Selva J.P."/>
            <person name="Gallo C.A."/>
            <person name="Diaz A."/>
            <person name="Albertini E."/>
            <person name="Caccamo M."/>
            <person name="Echenique V."/>
        </authorList>
    </citation>
    <scope>NUCLEOTIDE SEQUENCE [LARGE SCALE GENOMIC DNA]</scope>
    <source>
        <strain evidence="3">cv. Victoria</strain>
        <tissue evidence="2">Leaf</tissue>
    </source>
</reference>
<protein>
    <submittedName>
        <fullName evidence="2">Uncharacterized protein</fullName>
    </submittedName>
</protein>
<sequence length="95" mass="10621">MPPKRFSSRRWRDRHRQRGLCSSTPRRSGSWRPEQGAASLLRRELSEKLGAEYMSPSHALLPQHLEAVKPTVAAVVLYDATGGNALGTCYINLAF</sequence>
<dbReference type="AlphaFoldDB" id="A0A5J9V2L2"/>
<name>A0A5J9V2L2_9POAL</name>
<evidence type="ECO:0000313" key="2">
    <source>
        <dbReference type="EMBL" id="TVU29764.1"/>
    </source>
</evidence>
<feature type="compositionally biased region" description="Basic residues" evidence="1">
    <location>
        <begin position="1"/>
        <end position="18"/>
    </location>
</feature>
<dbReference type="Gramene" id="TVU29764">
    <property type="protein sequence ID" value="TVU29764"/>
    <property type="gene ID" value="EJB05_21349"/>
</dbReference>
<dbReference type="Proteomes" id="UP000324897">
    <property type="component" value="Chromosome 1"/>
</dbReference>
<feature type="region of interest" description="Disordered" evidence="1">
    <location>
        <begin position="1"/>
        <end position="35"/>
    </location>
</feature>